<feature type="compositionally biased region" description="Gly residues" evidence="1">
    <location>
        <begin position="322"/>
        <end position="333"/>
    </location>
</feature>
<organism evidence="2">
    <name type="scientific">Rhodotorula toruloides</name>
    <name type="common">Yeast</name>
    <name type="synonym">Rhodosporidium toruloides</name>
    <dbReference type="NCBI Taxonomy" id="5286"/>
    <lineage>
        <taxon>Eukaryota</taxon>
        <taxon>Fungi</taxon>
        <taxon>Dikarya</taxon>
        <taxon>Basidiomycota</taxon>
        <taxon>Pucciniomycotina</taxon>
        <taxon>Microbotryomycetes</taxon>
        <taxon>Sporidiobolales</taxon>
        <taxon>Sporidiobolaceae</taxon>
        <taxon>Rhodotorula</taxon>
    </lineage>
</organism>
<accession>A0A061AM86</accession>
<feature type="region of interest" description="Disordered" evidence="1">
    <location>
        <begin position="312"/>
        <end position="333"/>
    </location>
</feature>
<evidence type="ECO:0000313" key="2">
    <source>
        <dbReference type="EMBL" id="CDR38661.1"/>
    </source>
</evidence>
<dbReference type="EMBL" id="LK052938">
    <property type="protein sequence ID" value="CDR38661.1"/>
    <property type="molecule type" value="Genomic_DNA"/>
</dbReference>
<evidence type="ECO:0000256" key="1">
    <source>
        <dbReference type="SAM" id="MobiDB-lite"/>
    </source>
</evidence>
<proteinExistence type="predicted"/>
<protein>
    <submittedName>
        <fullName evidence="2">RHTO0S03e11870g1_1</fullName>
    </submittedName>
</protein>
<dbReference type="AlphaFoldDB" id="A0A061AM86"/>
<name>A0A061AM86_RHOTO</name>
<gene>
    <name evidence="2" type="ORF">RHTO0S_03e11870g</name>
</gene>
<reference evidence="2" key="1">
    <citation type="journal article" date="2014" name="Genome Announc.">
        <title>Draft genome sequence of Rhodosporidium toruloides CECT1137, an oleaginous yeast of biotechnological interest.</title>
        <authorList>
            <person name="Morin N."/>
            <person name="Calcas X."/>
            <person name="Devillers H."/>
            <person name="Durrens P."/>
            <person name="Sherman D.J."/>
            <person name="Nicaud J.-M."/>
            <person name="Neuveglise C."/>
        </authorList>
    </citation>
    <scope>NUCLEOTIDE SEQUENCE</scope>
    <source>
        <strain evidence="2">CECT1137</strain>
    </source>
</reference>
<dbReference type="OrthoDB" id="10573182at2759"/>
<sequence length="333" mass="37935">MAQFVPQASSPELHYCKILGPIWVIAKTFSQHRIRYAIEGEAALLTEIWTSDTPAGLFVYDEIAFRKEELRNMVIEIWIHPDDVDAVRPSLPGAYLPSQGSEGSASYMLYAPDWHSIGYGTVPQPWQLHLRFQHTRPDVEPKMLLEAGAGMDHVMVPIKTAAATLLDYFVTIVAANPLAHGDDFTHIPLATFDVHMMGLIIRTQLAYNELQSSDFSINFWRRALHDLARGGHLPRSEVHQYRMDEQEFLNAVYNIVTSNPFPPWAAAADFHFKHEHEHDLHKFFDEWRRYSQAIARFVAQYIPHRISTHRNQLQLPAPPGHSQGGSGHHVGDH</sequence>